<comment type="catalytic activity">
    <reaction evidence="14">
        <text>N(1)-methylguanosine(37) in tRNA(Phe) + pyruvate + S-adenosyl-L-methionine = 4-demethylwyosine(37) in tRNA(Phe) + 5'-deoxyadenosine + L-methionine + CO2 + H2O</text>
        <dbReference type="Rhea" id="RHEA:36347"/>
        <dbReference type="Rhea" id="RHEA-COMP:10164"/>
        <dbReference type="Rhea" id="RHEA-COMP:10165"/>
        <dbReference type="ChEBI" id="CHEBI:15361"/>
        <dbReference type="ChEBI" id="CHEBI:15377"/>
        <dbReference type="ChEBI" id="CHEBI:16526"/>
        <dbReference type="ChEBI" id="CHEBI:17319"/>
        <dbReference type="ChEBI" id="CHEBI:57844"/>
        <dbReference type="ChEBI" id="CHEBI:59789"/>
        <dbReference type="ChEBI" id="CHEBI:64315"/>
        <dbReference type="ChEBI" id="CHEBI:73542"/>
        <dbReference type="EC" id="4.1.3.44"/>
    </reaction>
</comment>
<accession>A0A1S4B6R5</accession>
<reference evidence="16" key="2">
    <citation type="submission" date="2025-08" db="UniProtKB">
        <authorList>
            <consortium name="RefSeq"/>
        </authorList>
    </citation>
    <scope>IDENTIFICATION</scope>
    <source>
        <tissue evidence="16">Leaf</tissue>
    </source>
</reference>
<evidence type="ECO:0000256" key="10">
    <source>
        <dbReference type="ARBA" id="ARBA00023004"/>
    </source>
</evidence>
<dbReference type="FunFam" id="3.20.20.70:FF:000196">
    <property type="entry name" value="S-adenosyl-L-methionine-dependent tRNA 4-demethylwyosine synthase"/>
    <property type="match status" value="1"/>
</dbReference>
<dbReference type="SFLD" id="SFLDF00284">
    <property type="entry name" value="tRNA_wybutosine-synthesizing"/>
    <property type="match status" value="1"/>
</dbReference>
<evidence type="ECO:0000256" key="7">
    <source>
        <dbReference type="ARBA" id="ARBA00022694"/>
    </source>
</evidence>
<evidence type="ECO:0000256" key="1">
    <source>
        <dbReference type="ARBA" id="ARBA00001966"/>
    </source>
</evidence>
<dbReference type="AlphaFoldDB" id="A0A1S4B6R5"/>
<dbReference type="Gene3D" id="3.20.20.70">
    <property type="entry name" value="Aldolase class I"/>
    <property type="match status" value="1"/>
</dbReference>
<reference evidence="15" key="1">
    <citation type="journal article" date="2014" name="Nat. Commun.">
        <title>The tobacco genome sequence and its comparison with those of tomato and potato.</title>
        <authorList>
            <person name="Sierro N."/>
            <person name="Battey J.N."/>
            <person name="Ouadi S."/>
            <person name="Bakaher N."/>
            <person name="Bovet L."/>
            <person name="Willig A."/>
            <person name="Goepfert S."/>
            <person name="Peitsch M.C."/>
            <person name="Ivanov N.V."/>
        </authorList>
    </citation>
    <scope>NUCLEOTIDE SEQUENCE [LARGE SCALE GENOMIC DNA]</scope>
</reference>
<organism evidence="15 16">
    <name type="scientific">Nicotiana tabacum</name>
    <name type="common">Common tobacco</name>
    <dbReference type="NCBI Taxonomy" id="4097"/>
    <lineage>
        <taxon>Eukaryota</taxon>
        <taxon>Viridiplantae</taxon>
        <taxon>Streptophyta</taxon>
        <taxon>Embryophyta</taxon>
        <taxon>Tracheophyta</taxon>
        <taxon>Spermatophyta</taxon>
        <taxon>Magnoliopsida</taxon>
        <taxon>eudicotyledons</taxon>
        <taxon>Gunneridae</taxon>
        <taxon>Pentapetalae</taxon>
        <taxon>asterids</taxon>
        <taxon>lamiids</taxon>
        <taxon>Solanales</taxon>
        <taxon>Solanaceae</taxon>
        <taxon>Nicotianoideae</taxon>
        <taxon>Nicotianeae</taxon>
        <taxon>Nicotiana</taxon>
    </lineage>
</organism>
<keyword evidence="15" id="KW-1185">Reference proteome</keyword>
<dbReference type="SMR" id="A0A1S4B6R5"/>
<dbReference type="InterPro" id="IPR034556">
    <property type="entry name" value="tRNA_wybutosine-synthase"/>
</dbReference>
<keyword evidence="7" id="KW-0819">tRNA processing</keyword>
<comment type="function">
    <text evidence="13">Probable component of the wybutosine biosynthesis pathway. Wybutosine is a hyper modified guanosine with a tricyclic base found at the 3'-position adjacent to the anticodon of eukaryotic phenylalanine tRNA. Catalyzes the condensation of N-methylguanine with 2 carbon atoms from pyruvate to form the tricyclic 4-demethylwyosine, an intermediate in wybutosine biosynthesis.</text>
</comment>
<keyword evidence="9" id="KW-0547">Nucleotide-binding</keyword>
<evidence type="ECO:0000256" key="6">
    <source>
        <dbReference type="ARBA" id="ARBA00022691"/>
    </source>
</evidence>
<name>A0A1S4B6R5_TOBAC</name>
<dbReference type="Gene3D" id="3.40.50.360">
    <property type="match status" value="1"/>
</dbReference>
<dbReference type="GO" id="GO:0031591">
    <property type="term" value="P:wybutosine biosynthetic process"/>
    <property type="evidence" value="ECO:0000318"/>
    <property type="project" value="GO_Central"/>
</dbReference>
<evidence type="ECO:0000256" key="5">
    <source>
        <dbReference type="ARBA" id="ARBA00022485"/>
    </source>
</evidence>
<gene>
    <name evidence="16" type="primary">LOC107805091</name>
</gene>
<evidence type="ECO:0000313" key="16">
    <source>
        <dbReference type="RefSeq" id="XP_016484559.2"/>
    </source>
</evidence>
<comment type="cofactor">
    <cofactor evidence="1">
        <name>[4Fe-4S] cluster</name>
        <dbReference type="ChEBI" id="CHEBI:49883"/>
    </cofactor>
</comment>
<comment type="similarity">
    <text evidence="3">Belongs to the TYW1 family.</text>
</comment>
<dbReference type="GO" id="GO:0010181">
    <property type="term" value="F:FMN binding"/>
    <property type="evidence" value="ECO:0007669"/>
    <property type="project" value="InterPro"/>
</dbReference>
<dbReference type="InterPro" id="IPR058240">
    <property type="entry name" value="rSAM_sf"/>
</dbReference>
<dbReference type="PANTHER" id="PTHR13930:SF0">
    <property type="entry name" value="S-ADENOSYL-L-METHIONINE-DEPENDENT TRNA 4-DEMETHYLWYOSINE SYNTHASE TYW1-RELATED"/>
    <property type="match status" value="1"/>
</dbReference>
<keyword evidence="6" id="KW-0949">S-adenosyl-L-methionine</keyword>
<dbReference type="PANTHER" id="PTHR13930">
    <property type="entry name" value="S-ADENOSYL-L-METHIONINE-DEPENDENT TRNA 4-DEMETHYLWYOSINE SYNTHASE"/>
    <property type="match status" value="1"/>
</dbReference>
<keyword evidence="8" id="KW-0479">Metal-binding</keyword>
<evidence type="ECO:0000256" key="11">
    <source>
        <dbReference type="ARBA" id="ARBA00023014"/>
    </source>
</evidence>
<dbReference type="GO" id="GO:0102521">
    <property type="term" value="F:tRNA-4-demethylwyosine synthase activity"/>
    <property type="evidence" value="ECO:0007669"/>
    <property type="project" value="UniProtKB-EC"/>
</dbReference>
<dbReference type="PROSITE" id="PS50902">
    <property type="entry name" value="FLAVODOXIN_LIKE"/>
    <property type="match status" value="1"/>
</dbReference>
<sequence length="1337" mass="150893">MRKQHTTLTRFGRKVKGSYQSFGLGVKLAAVVILGLCFVFIWSVFSPSSYSITYQRENFDDIREPISAANRKKVTSLVPSNKKSEPHKGHVVNKEDKKLKHRSSSGEKKKKFDGSLPSKSGNNWHKNEKNGVDRKRKVEDLKLPKKVDEVKDQILEGSETEEEKIENKKQEEEKEVVEGKENVKEKPKNNKQEGEEDETVDGKEKEETDTNKEDEEGGVDGNEEGEGNGELTNSEELDQEVAEKVEDEDEKSRDTEKKMKKNLGPLFDPEAHYTWNLCSTKSKHNYIPCIDIESVSGKLRNFRHRERSCLKASQMCLVPLPPDGYETPVSWPESKLKILYKNVAHPKLAAFVKTESWVVESGEYLTFPLNQSMPKGGSQHYLDFIEEMVPDIEWGKNIRVVLDIGCKDSSFGASLLEKGVLTLTLGLKDDLVDLAQVALERGFPAVVTPFGTRRHPFPSGVFDAIHCSDCHASWHSNGGKHLIEMNRILRPGGYFILSSKHSSIEVEEAMSTLTASICWNILADKTDEISDIRIKLYQKPQANDIYQSRRKKVPPLCKANENPDASWYVPIKSCLHRIPESIEQRGTEWPEEWPKRLETFPDWMNNREKLIADSEHWNAVVNNSYLVGLGIDWSNIRNVMDMKAINGGFAAALAQHKVWVMNVIPVHAPNTLPIVFERGLVGVYHDWCEAFGTYPRSYDLLHADHLFSRLKNRCKHPIVIVVEMDRILRPGGWAIIRDKVEILDPLESILRSLHWEIRMTFAKDKEGILCESFVLIIASTWENGKPPSNAGFFIDWLNESVDDFRVGSLLLSKCKFAIFGVGSGSYGETFNAVARDFSKKLRKLGGVEVLAVGEGDVDEGNLDEVFGEWSKRVIGVLSNLGENGGYMVNGVGDGSEDEVVSEGDDDDDEEDDDEFEENDEESGIVDLEDIAGKGPSRKKGVGDKLVNGKLNGDIVNGEKEMVTPVIRASLVKQGYKIIGSHSGVKLCRWTKSQLRGRGGCYKHSFYGIESHRCMEATPSLACANKCVFCWRHHTNPVGKSWTWKMDDPLEIVDTAIDLHTKMIKQMKGVPGVKAERLSEGLSPRHCALSLVGEPIMYPEINSLVDELHKRRISTFLVTNAQFPDKIKLLKPITQLYVSVDAGTKDSLKAIDRPLFGDFWERFLDSLKALKEKEQRTVYRLTLVKGWNAEEVDAYFNLFSIGKPDFIEIKGVTYCGSSATSKLTMENVPWHSDVKEFSEALAKKSNGGYEVACEHVHSCCVLLAKVDKFKIDGQWYTWIDYEKFHDLVASGKPFTSKDYMAPTPSWAVYGAEEGGFDPEQLRYKKERRHKSSRKENGS</sequence>
<dbReference type="EC" id="4.1.3.44" evidence="4"/>
<keyword evidence="12" id="KW-0456">Lyase</keyword>
<keyword evidence="16" id="KW-0489">Methyltransferase</keyword>
<dbReference type="InterPro" id="IPR007197">
    <property type="entry name" value="rSAM"/>
</dbReference>
<evidence type="ECO:0000256" key="2">
    <source>
        <dbReference type="ARBA" id="ARBA00004797"/>
    </source>
</evidence>
<dbReference type="InterPro" id="IPR029039">
    <property type="entry name" value="Flavoprotein-like_sf"/>
</dbReference>
<dbReference type="UniPathway" id="UPA00375"/>
<evidence type="ECO:0000256" key="4">
    <source>
        <dbReference type="ARBA" id="ARBA00012821"/>
    </source>
</evidence>
<dbReference type="KEGG" id="nta:107805091"/>
<dbReference type="GO" id="GO:0051539">
    <property type="term" value="F:4 iron, 4 sulfur cluster binding"/>
    <property type="evidence" value="ECO:0007669"/>
    <property type="project" value="UniProtKB-KW"/>
</dbReference>
<evidence type="ECO:0000256" key="14">
    <source>
        <dbReference type="ARBA" id="ARBA00049466"/>
    </source>
</evidence>
<dbReference type="SFLD" id="SFLDS00029">
    <property type="entry name" value="Radical_SAM"/>
    <property type="match status" value="1"/>
</dbReference>
<evidence type="ECO:0000256" key="9">
    <source>
        <dbReference type="ARBA" id="ARBA00022741"/>
    </source>
</evidence>
<proteinExistence type="inferred from homology"/>
<dbReference type="SFLD" id="SFLDG01071">
    <property type="entry name" value="tRNA_wybutosine-synthesizing"/>
    <property type="match status" value="1"/>
</dbReference>
<keyword evidence="5" id="KW-0004">4Fe-4S</keyword>
<dbReference type="RefSeq" id="XP_016484559.2">
    <property type="nucleotide sequence ID" value="XM_016629073.2"/>
</dbReference>
<dbReference type="PROSITE" id="PS51918">
    <property type="entry name" value="RADICAL_SAM"/>
    <property type="match status" value="1"/>
</dbReference>
<dbReference type="PRINTS" id="PR00369">
    <property type="entry name" value="FLAVODOXIN"/>
</dbReference>
<evidence type="ECO:0000313" key="15">
    <source>
        <dbReference type="Proteomes" id="UP000790787"/>
    </source>
</evidence>
<dbReference type="GO" id="GO:0046872">
    <property type="term" value="F:metal ion binding"/>
    <property type="evidence" value="ECO:0007669"/>
    <property type="project" value="UniProtKB-KW"/>
</dbReference>
<dbReference type="Proteomes" id="UP000790787">
    <property type="component" value="Chromosome 16"/>
</dbReference>
<dbReference type="InterPro" id="IPR008254">
    <property type="entry name" value="Flavodoxin/NO_synth"/>
</dbReference>
<evidence type="ECO:0000256" key="13">
    <source>
        <dbReference type="ARBA" id="ARBA00025368"/>
    </source>
</evidence>
<dbReference type="SUPFAM" id="SSF52218">
    <property type="entry name" value="Flavoproteins"/>
    <property type="match status" value="1"/>
</dbReference>
<evidence type="ECO:0000256" key="3">
    <source>
        <dbReference type="ARBA" id="ARBA00010115"/>
    </source>
</evidence>
<keyword evidence="16" id="KW-0808">Transferase</keyword>
<dbReference type="InterPro" id="IPR013917">
    <property type="entry name" value="tRNA_wybutosine-synth"/>
</dbReference>
<dbReference type="InterPro" id="IPR001094">
    <property type="entry name" value="Flavdoxin-like"/>
</dbReference>
<evidence type="ECO:0000256" key="8">
    <source>
        <dbReference type="ARBA" id="ARBA00022723"/>
    </source>
</evidence>
<dbReference type="PaxDb" id="4097-A0A1S4B6R5"/>
<evidence type="ECO:0000256" key="12">
    <source>
        <dbReference type="ARBA" id="ARBA00023239"/>
    </source>
</evidence>
<dbReference type="Pfam" id="PF04055">
    <property type="entry name" value="Radical_SAM"/>
    <property type="match status" value="1"/>
</dbReference>
<comment type="pathway">
    <text evidence="2">tRNA modification; wybutosine-tRNA(Phe) biosynthesis.</text>
</comment>
<dbReference type="OrthoDB" id="271553at2759"/>
<dbReference type="OMA" id="TMANIPW"/>
<dbReference type="SUPFAM" id="SSF102114">
    <property type="entry name" value="Radical SAM enzymes"/>
    <property type="match status" value="1"/>
</dbReference>
<protein>
    <recommendedName>
        <fullName evidence="4">tRNA 4-demethylwyosine synthase (AdoMet-dependent)</fullName>
        <ecNumber evidence="4">4.1.3.44</ecNumber>
    </recommendedName>
</protein>
<dbReference type="RefSeq" id="XP_016484559.1">
    <property type="nucleotide sequence ID" value="XM_016629073.1"/>
</dbReference>
<keyword evidence="11" id="KW-0411">Iron-sulfur</keyword>
<dbReference type="Pfam" id="PF08608">
    <property type="entry name" value="Wyosine_form"/>
    <property type="match status" value="1"/>
</dbReference>
<dbReference type="InterPro" id="IPR013785">
    <property type="entry name" value="Aldolase_TIM"/>
</dbReference>
<keyword evidence="10" id="KW-0408">Iron</keyword>
<dbReference type="STRING" id="4097.A0A1S4B6R5"/>
<dbReference type="Pfam" id="PF00258">
    <property type="entry name" value="Flavodoxin_1"/>
    <property type="match status" value="1"/>
</dbReference>
<dbReference type="GeneID" id="107805091"/>
<dbReference type="CDD" id="cd01335">
    <property type="entry name" value="Radical_SAM"/>
    <property type="match status" value="1"/>
</dbReference>